<dbReference type="GO" id="GO:0016314">
    <property type="term" value="F:phosphatidylinositol-3,4,5-trisphosphate 3-phosphatase activity"/>
    <property type="evidence" value="ECO:0000318"/>
    <property type="project" value="GO_Central"/>
</dbReference>
<evidence type="ECO:0000256" key="2">
    <source>
        <dbReference type="ARBA" id="ARBA00022801"/>
    </source>
</evidence>
<dbReference type="OrthoDB" id="266663at2759"/>
<dbReference type="PROSITE" id="PS50056">
    <property type="entry name" value="TYR_PHOSPHATASE_2"/>
    <property type="match status" value="1"/>
</dbReference>
<dbReference type="PANTHER" id="PTHR12305:SF60">
    <property type="entry name" value="PHOSPHATIDYLINOSITOL 3,4,5-TRISPHOSPHATE 3-PHOSPHATASE TPTE2-RELATED"/>
    <property type="match status" value="1"/>
</dbReference>
<evidence type="ECO:0000256" key="1">
    <source>
        <dbReference type="ARBA" id="ARBA00007881"/>
    </source>
</evidence>
<dbReference type="GO" id="GO:0005829">
    <property type="term" value="C:cytosol"/>
    <property type="evidence" value="ECO:0000318"/>
    <property type="project" value="GO_Central"/>
</dbReference>
<feature type="domain" description="Phosphatase tensin-type" evidence="6">
    <location>
        <begin position="19"/>
        <end position="188"/>
    </location>
</feature>
<dbReference type="STRING" id="105231.A0A1Y1IM35"/>
<keyword evidence="9" id="KW-1185">Reference proteome</keyword>
<dbReference type="InterPro" id="IPR035892">
    <property type="entry name" value="C2_domain_sf"/>
</dbReference>
<evidence type="ECO:0000313" key="8">
    <source>
        <dbReference type="EMBL" id="GAQ91864.1"/>
    </source>
</evidence>
<dbReference type="PROSITE" id="PS51182">
    <property type="entry name" value="C2_TENSIN"/>
    <property type="match status" value="1"/>
</dbReference>
<dbReference type="Gene3D" id="3.90.190.10">
    <property type="entry name" value="Protein tyrosine phosphatase superfamily"/>
    <property type="match status" value="1"/>
</dbReference>
<dbReference type="OMA" id="QKTCLDY"/>
<dbReference type="SMART" id="SM01326">
    <property type="entry name" value="PTEN_C2"/>
    <property type="match status" value="1"/>
</dbReference>
<dbReference type="PROSITE" id="PS00383">
    <property type="entry name" value="TYR_PHOSPHATASE_1"/>
    <property type="match status" value="1"/>
</dbReference>
<name>A0A1Y1IM35_KLENI</name>
<organism evidence="8 9">
    <name type="scientific">Klebsormidium nitens</name>
    <name type="common">Green alga</name>
    <name type="synonym">Ulothrix nitens</name>
    <dbReference type="NCBI Taxonomy" id="105231"/>
    <lineage>
        <taxon>Eukaryota</taxon>
        <taxon>Viridiplantae</taxon>
        <taxon>Streptophyta</taxon>
        <taxon>Klebsormidiophyceae</taxon>
        <taxon>Klebsormidiales</taxon>
        <taxon>Klebsormidiaceae</taxon>
        <taxon>Klebsormidium</taxon>
    </lineage>
</organism>
<evidence type="ECO:0000259" key="7">
    <source>
        <dbReference type="PROSITE" id="PS51182"/>
    </source>
</evidence>
<keyword evidence="2" id="KW-0378">Hydrolase</keyword>
<dbReference type="AlphaFoldDB" id="A0A1Y1IM35"/>
<evidence type="ECO:0000259" key="5">
    <source>
        <dbReference type="PROSITE" id="PS50056"/>
    </source>
</evidence>
<dbReference type="Pfam" id="PF10409">
    <property type="entry name" value="PTEN_C2"/>
    <property type="match status" value="1"/>
</dbReference>
<keyword evidence="3" id="KW-0904">Protein phosphatase</keyword>
<proteinExistence type="inferred from homology"/>
<dbReference type="SUPFAM" id="SSF52799">
    <property type="entry name" value="(Phosphotyrosine protein) phosphatases II"/>
    <property type="match status" value="1"/>
</dbReference>
<keyword evidence="4" id="KW-0443">Lipid metabolism</keyword>
<dbReference type="InterPro" id="IPR045101">
    <property type="entry name" value="PTP_PTEN"/>
</dbReference>
<evidence type="ECO:0000259" key="6">
    <source>
        <dbReference type="PROSITE" id="PS51181"/>
    </source>
</evidence>
<accession>A0A1Y1IM35</accession>
<dbReference type="InterPro" id="IPR029023">
    <property type="entry name" value="Tensin_phosphatase"/>
</dbReference>
<dbReference type="InterPro" id="IPR000387">
    <property type="entry name" value="Tyr_Pase_dom"/>
</dbReference>
<dbReference type="Gene3D" id="2.60.40.1110">
    <property type="match status" value="1"/>
</dbReference>
<dbReference type="InterPro" id="IPR014020">
    <property type="entry name" value="Tensin_C2-dom"/>
</dbReference>
<dbReference type="InterPro" id="IPR029021">
    <property type="entry name" value="Prot-tyrosine_phosphatase-like"/>
</dbReference>
<dbReference type="GO" id="GO:0004721">
    <property type="term" value="F:phosphoprotein phosphatase activity"/>
    <property type="evidence" value="ECO:0007669"/>
    <property type="project" value="UniProtKB-KW"/>
</dbReference>
<reference evidence="8 9" key="1">
    <citation type="journal article" date="2014" name="Nat. Commun.">
        <title>Klebsormidium flaccidum genome reveals primary factors for plant terrestrial adaptation.</title>
        <authorList>
            <person name="Hori K."/>
            <person name="Maruyama F."/>
            <person name="Fujisawa T."/>
            <person name="Togashi T."/>
            <person name="Yamamoto N."/>
            <person name="Seo M."/>
            <person name="Sato S."/>
            <person name="Yamada T."/>
            <person name="Mori H."/>
            <person name="Tajima N."/>
            <person name="Moriyama T."/>
            <person name="Ikeuchi M."/>
            <person name="Watanabe M."/>
            <person name="Wada H."/>
            <person name="Kobayashi K."/>
            <person name="Saito M."/>
            <person name="Masuda T."/>
            <person name="Sasaki-Sekimoto Y."/>
            <person name="Mashiguchi K."/>
            <person name="Awai K."/>
            <person name="Shimojima M."/>
            <person name="Masuda S."/>
            <person name="Iwai M."/>
            <person name="Nobusawa T."/>
            <person name="Narise T."/>
            <person name="Kondo S."/>
            <person name="Saito H."/>
            <person name="Sato R."/>
            <person name="Murakawa M."/>
            <person name="Ihara Y."/>
            <person name="Oshima-Yamada Y."/>
            <person name="Ohtaka K."/>
            <person name="Satoh M."/>
            <person name="Sonobe K."/>
            <person name="Ishii M."/>
            <person name="Ohtani R."/>
            <person name="Kanamori-Sato M."/>
            <person name="Honoki R."/>
            <person name="Miyazaki D."/>
            <person name="Mochizuki H."/>
            <person name="Umetsu J."/>
            <person name="Higashi K."/>
            <person name="Shibata D."/>
            <person name="Kamiya Y."/>
            <person name="Sato N."/>
            <person name="Nakamura Y."/>
            <person name="Tabata S."/>
            <person name="Ida S."/>
            <person name="Kurokawa K."/>
            <person name="Ohta H."/>
        </authorList>
    </citation>
    <scope>NUCLEOTIDE SEQUENCE [LARGE SCALE GENOMIC DNA]</scope>
    <source>
        <strain evidence="8 9">NIES-2285</strain>
    </source>
</reference>
<sequence>MAGFFLTRYLRALVSKNHRRLVTAGYDLDLSYITDRIIATSYPAERYDSLYRNPMSQVRRFLDSKHGDHYKVYNLCEELSYESSCFYGRTERFPSDDHHVPPLFMVQRFCESLDAWLNANPDNVAAIHCRAGKGRTGVMVCAYLVYTGMAPEEALSMYARKRTVNQKGVTIASQRRYVRYIEKLPRVLKQDGFLNAAQAERSASSDMLRAPEGRPLRRIRLYDVTGAEKLDFALFHLRPPVGEGREMEYWPAEEIFSGQCCLGRRGHQRTMTPRFFKSALQAVQPLELSEGDSSDGDAPPPGEARWAVQMDTDMAPEPSRKRRHLDCYFKEALPVSGDIRLVCREPGGGGRLFTACFHSAFIPSGGIVQLGRSELDKLSKKAKNLCGPNFSVELLFAPASEPSSPKSVVTVQAAARIVPEATPALQRFDSF</sequence>
<evidence type="ECO:0000256" key="3">
    <source>
        <dbReference type="ARBA" id="ARBA00022912"/>
    </source>
</evidence>
<dbReference type="PANTHER" id="PTHR12305">
    <property type="entry name" value="PHOSPHATASE WITH HOMOLOGY TO TENSIN"/>
    <property type="match status" value="1"/>
</dbReference>
<dbReference type="InterPro" id="IPR051281">
    <property type="entry name" value="Dual-spec_lipid-protein_phosph"/>
</dbReference>
<dbReference type="SUPFAM" id="SSF49562">
    <property type="entry name" value="C2 domain (Calcium/lipid-binding domain, CaLB)"/>
    <property type="match status" value="1"/>
</dbReference>
<feature type="domain" description="C2 tensin-type" evidence="7">
    <location>
        <begin position="259"/>
        <end position="399"/>
    </location>
</feature>
<dbReference type="Pfam" id="PF22785">
    <property type="entry name" value="Tc-R-P"/>
    <property type="match status" value="1"/>
</dbReference>
<dbReference type="Proteomes" id="UP000054558">
    <property type="component" value="Unassembled WGS sequence"/>
</dbReference>
<gene>
    <name evidence="8" type="ORF">KFL_008710030</name>
</gene>
<evidence type="ECO:0000256" key="4">
    <source>
        <dbReference type="ARBA" id="ARBA00023098"/>
    </source>
</evidence>
<dbReference type="PROSITE" id="PS51181">
    <property type="entry name" value="PPASE_TENSIN"/>
    <property type="match status" value="1"/>
</dbReference>
<dbReference type="InterPro" id="IPR016130">
    <property type="entry name" value="Tyr_Pase_AS"/>
</dbReference>
<feature type="domain" description="Tyrosine specific protein phosphatases" evidence="5">
    <location>
        <begin position="107"/>
        <end position="162"/>
    </location>
</feature>
<comment type="similarity">
    <text evidence="1">Belongs to the PTEN phosphatase protein family.</text>
</comment>
<dbReference type="EMBL" id="DF237820">
    <property type="protein sequence ID" value="GAQ91864.1"/>
    <property type="molecule type" value="Genomic_DNA"/>
</dbReference>
<dbReference type="GO" id="GO:0006629">
    <property type="term" value="P:lipid metabolic process"/>
    <property type="evidence" value="ECO:0007669"/>
    <property type="project" value="UniProtKB-KW"/>
</dbReference>
<dbReference type="CDD" id="cd14509">
    <property type="entry name" value="PTP_PTEN"/>
    <property type="match status" value="1"/>
</dbReference>
<protein>
    <submittedName>
        <fullName evidence="8">Calcium lipid-binding phosphatase</fullName>
    </submittedName>
</protein>
<evidence type="ECO:0000313" key="9">
    <source>
        <dbReference type="Proteomes" id="UP000054558"/>
    </source>
</evidence>